<sequence length="116" mass="12885">MEIMVNTGKAVESDRELMEQVEARIADSLDRFSDRLTRVEVYLNDENGDKPGSDDKKCTLEARPAGQQPVVVTHKGATLEQAYEGAAREMTALLSSRFEKQQHVKGGESIRHLPGD</sequence>
<name>A0A849BZC4_9NOCA</name>
<dbReference type="Proteomes" id="UP000586827">
    <property type="component" value="Unassembled WGS sequence"/>
</dbReference>
<gene>
    <name evidence="1" type="ORF">HLB23_12365</name>
</gene>
<reference evidence="1 2" key="1">
    <citation type="submission" date="2020-05" db="EMBL/GenBank/DDBJ databases">
        <title>MicrobeNet Type strains.</title>
        <authorList>
            <person name="Nicholson A.C."/>
        </authorList>
    </citation>
    <scope>NUCLEOTIDE SEQUENCE [LARGE SCALE GENOMIC DNA]</scope>
    <source>
        <strain evidence="1 2">JCM 3224</strain>
    </source>
</reference>
<organism evidence="1 2">
    <name type="scientific">Nocardia uniformis</name>
    <dbReference type="NCBI Taxonomy" id="53432"/>
    <lineage>
        <taxon>Bacteria</taxon>
        <taxon>Bacillati</taxon>
        <taxon>Actinomycetota</taxon>
        <taxon>Actinomycetes</taxon>
        <taxon>Mycobacteriales</taxon>
        <taxon>Nocardiaceae</taxon>
        <taxon>Nocardia</taxon>
    </lineage>
</organism>
<accession>A0A849BZC4</accession>
<dbReference type="Gene3D" id="3.30.160.100">
    <property type="entry name" value="Ribosome hibernation promotion factor-like"/>
    <property type="match status" value="1"/>
</dbReference>
<dbReference type="SUPFAM" id="SSF69754">
    <property type="entry name" value="Ribosome binding protein Y (YfiA homologue)"/>
    <property type="match status" value="1"/>
</dbReference>
<evidence type="ECO:0000313" key="1">
    <source>
        <dbReference type="EMBL" id="NNH70648.1"/>
    </source>
</evidence>
<comment type="caution">
    <text evidence="1">The sequence shown here is derived from an EMBL/GenBank/DDBJ whole genome shotgun (WGS) entry which is preliminary data.</text>
</comment>
<proteinExistence type="predicted"/>
<protein>
    <submittedName>
        <fullName evidence="1">HPF/RaiA family ribosome-associated protein</fullName>
    </submittedName>
</protein>
<dbReference type="AlphaFoldDB" id="A0A849BZC4"/>
<dbReference type="EMBL" id="JABELX010000004">
    <property type="protein sequence ID" value="NNH70648.1"/>
    <property type="molecule type" value="Genomic_DNA"/>
</dbReference>
<dbReference type="InterPro" id="IPR003489">
    <property type="entry name" value="RHF/RaiA"/>
</dbReference>
<keyword evidence="2" id="KW-1185">Reference proteome</keyword>
<evidence type="ECO:0000313" key="2">
    <source>
        <dbReference type="Proteomes" id="UP000586827"/>
    </source>
</evidence>
<dbReference type="Pfam" id="PF02482">
    <property type="entry name" value="Ribosomal_S30AE"/>
    <property type="match status" value="1"/>
</dbReference>
<dbReference type="InterPro" id="IPR036567">
    <property type="entry name" value="RHF-like"/>
</dbReference>